<comment type="caution">
    <text evidence="1">The sequence shown here is derived from an EMBL/GenBank/DDBJ whole genome shotgun (WGS) entry which is preliminary data.</text>
</comment>
<dbReference type="Gramene" id="TVU11315">
    <property type="protein sequence ID" value="TVU11315"/>
    <property type="gene ID" value="EJB05_44891"/>
</dbReference>
<reference evidence="1 2" key="1">
    <citation type="journal article" date="2019" name="Sci. Rep.">
        <title>A high-quality genome of Eragrostis curvula grass provides insights into Poaceae evolution and supports new strategies to enhance forage quality.</title>
        <authorList>
            <person name="Carballo J."/>
            <person name="Santos B.A.C.M."/>
            <person name="Zappacosta D."/>
            <person name="Garbus I."/>
            <person name="Selva J.P."/>
            <person name="Gallo C.A."/>
            <person name="Diaz A."/>
            <person name="Albertini E."/>
            <person name="Caccamo M."/>
            <person name="Echenique V."/>
        </authorList>
    </citation>
    <scope>NUCLEOTIDE SEQUENCE [LARGE SCALE GENOMIC DNA]</scope>
    <source>
        <strain evidence="2">cv. Victoria</strain>
        <tissue evidence="1">Leaf</tissue>
    </source>
</reference>
<sequence>INGVNLVVNGGRIGTKRGLGAGRSRGRVRSRVIHTVHVERTRSTDGSRDEVTRVDIDMVSRFGPQNRRRTVSRFGLQNRRRRMVVHVAPSRR</sequence>
<dbReference type="EMBL" id="RWGY01000039">
    <property type="protein sequence ID" value="TVU11315.1"/>
    <property type="molecule type" value="Genomic_DNA"/>
</dbReference>
<proteinExistence type="predicted"/>
<feature type="non-terminal residue" evidence="1">
    <location>
        <position position="1"/>
    </location>
</feature>
<keyword evidence="2" id="KW-1185">Reference proteome</keyword>
<accession>A0A5J9TJ44</accession>
<dbReference type="Proteomes" id="UP000324897">
    <property type="component" value="Chromosome 3"/>
</dbReference>
<evidence type="ECO:0000313" key="1">
    <source>
        <dbReference type="EMBL" id="TVU11315.1"/>
    </source>
</evidence>
<name>A0A5J9TJ44_9POAL</name>
<gene>
    <name evidence="1" type="ORF">EJB05_44891</name>
</gene>
<evidence type="ECO:0000313" key="2">
    <source>
        <dbReference type="Proteomes" id="UP000324897"/>
    </source>
</evidence>
<dbReference type="AlphaFoldDB" id="A0A5J9TJ44"/>
<organism evidence="1 2">
    <name type="scientific">Eragrostis curvula</name>
    <name type="common">weeping love grass</name>
    <dbReference type="NCBI Taxonomy" id="38414"/>
    <lineage>
        <taxon>Eukaryota</taxon>
        <taxon>Viridiplantae</taxon>
        <taxon>Streptophyta</taxon>
        <taxon>Embryophyta</taxon>
        <taxon>Tracheophyta</taxon>
        <taxon>Spermatophyta</taxon>
        <taxon>Magnoliopsida</taxon>
        <taxon>Liliopsida</taxon>
        <taxon>Poales</taxon>
        <taxon>Poaceae</taxon>
        <taxon>PACMAD clade</taxon>
        <taxon>Chloridoideae</taxon>
        <taxon>Eragrostideae</taxon>
        <taxon>Eragrostidinae</taxon>
        <taxon>Eragrostis</taxon>
    </lineage>
</organism>
<protein>
    <submittedName>
        <fullName evidence="1">Uncharacterized protein</fullName>
    </submittedName>
</protein>